<feature type="signal peptide" evidence="1">
    <location>
        <begin position="1"/>
        <end position="26"/>
    </location>
</feature>
<accession>A0A4Z2IIP6</accession>
<gene>
    <name evidence="2" type="ORF">EYF80_012211</name>
</gene>
<sequence length="400" mass="42562">MTPSSPPLWDWISFLACSRMFLMASSDPVSGVRMRGVMLPATEGNREEMEQRGGGFGSCQDLADRALGEAQHVVAEHALANVMLQQLLLHLEGDLRRVHLVVVSRRRAAAFRLVAGQAGVHAARPHGALGGRHEGDLGGVEGAGESHEALLLKVWGEELPVEDVVSGQPVPGARRHGKRTRQIVAGGGAVQCGGAGAGGGAAIGVRGGRVGAGRPASLPPCILRMVIIWTAEVFDMFRHLSHDAATHLDGFRLIGQLALQLQDVIGRGLLNFLQRELQPLNVFQKSQDFAVFSQQGSLQLGGQHLAVLALLLTGIVDTVLKEEADYKHFSRNGPTMEYSHIQSHGPYPASALCWTAAPCGGSLATGDLLLEPLHLPLGLLRSLCTDMASQRYRTLAASVG</sequence>
<dbReference type="OrthoDB" id="10672429at2759"/>
<evidence type="ECO:0000313" key="2">
    <source>
        <dbReference type="EMBL" id="TNN77621.1"/>
    </source>
</evidence>
<feature type="chain" id="PRO_5021300678" evidence="1">
    <location>
        <begin position="27"/>
        <end position="400"/>
    </location>
</feature>
<proteinExistence type="predicted"/>
<keyword evidence="3" id="KW-1185">Reference proteome</keyword>
<dbReference type="AlphaFoldDB" id="A0A4Z2IIP6"/>
<organism evidence="2 3">
    <name type="scientific">Liparis tanakae</name>
    <name type="common">Tanaka's snailfish</name>
    <dbReference type="NCBI Taxonomy" id="230148"/>
    <lineage>
        <taxon>Eukaryota</taxon>
        <taxon>Metazoa</taxon>
        <taxon>Chordata</taxon>
        <taxon>Craniata</taxon>
        <taxon>Vertebrata</taxon>
        <taxon>Euteleostomi</taxon>
        <taxon>Actinopterygii</taxon>
        <taxon>Neopterygii</taxon>
        <taxon>Teleostei</taxon>
        <taxon>Neoteleostei</taxon>
        <taxon>Acanthomorphata</taxon>
        <taxon>Eupercaria</taxon>
        <taxon>Perciformes</taxon>
        <taxon>Cottioidei</taxon>
        <taxon>Cottales</taxon>
        <taxon>Liparidae</taxon>
        <taxon>Liparis</taxon>
    </lineage>
</organism>
<reference evidence="2 3" key="1">
    <citation type="submission" date="2019-03" db="EMBL/GenBank/DDBJ databases">
        <title>First draft genome of Liparis tanakae, snailfish: a comprehensive survey of snailfish specific genes.</title>
        <authorList>
            <person name="Kim W."/>
            <person name="Song I."/>
            <person name="Jeong J.-H."/>
            <person name="Kim D."/>
            <person name="Kim S."/>
            <person name="Ryu S."/>
            <person name="Song J.Y."/>
            <person name="Lee S.K."/>
        </authorList>
    </citation>
    <scope>NUCLEOTIDE SEQUENCE [LARGE SCALE GENOMIC DNA]</scope>
    <source>
        <tissue evidence="2">Muscle</tissue>
    </source>
</reference>
<dbReference type="Proteomes" id="UP000314294">
    <property type="component" value="Unassembled WGS sequence"/>
</dbReference>
<evidence type="ECO:0000256" key="1">
    <source>
        <dbReference type="SAM" id="SignalP"/>
    </source>
</evidence>
<comment type="caution">
    <text evidence="2">The sequence shown here is derived from an EMBL/GenBank/DDBJ whole genome shotgun (WGS) entry which is preliminary data.</text>
</comment>
<name>A0A4Z2IIP6_9TELE</name>
<dbReference type="EMBL" id="SRLO01000081">
    <property type="protein sequence ID" value="TNN77621.1"/>
    <property type="molecule type" value="Genomic_DNA"/>
</dbReference>
<keyword evidence="1" id="KW-0732">Signal</keyword>
<protein>
    <submittedName>
        <fullName evidence="2">Uncharacterized protein</fullName>
    </submittedName>
</protein>
<evidence type="ECO:0000313" key="3">
    <source>
        <dbReference type="Proteomes" id="UP000314294"/>
    </source>
</evidence>